<reference evidence="1" key="1">
    <citation type="submission" date="2019-12" db="EMBL/GenBank/DDBJ databases">
        <title>Comparative genomics gives insights into the taxonomy of the Azoarcus-Aromatoleum group and reveals separate origins of nif in the plant-associated Azoarcus and non-plant-associated Aromatoleum sub-groups.</title>
        <authorList>
            <person name="Lafos M."/>
            <person name="Maluk M."/>
            <person name="Batista M."/>
            <person name="Junghare M."/>
            <person name="Carmona M."/>
            <person name="Faoro H."/>
            <person name="Cruz L.M."/>
            <person name="Battistoni F."/>
            <person name="De Souza E."/>
            <person name="Pedrosa F."/>
            <person name="Chen W.-M."/>
            <person name="Poole P.S."/>
            <person name="Dixon R.A."/>
            <person name="James E.K."/>
        </authorList>
    </citation>
    <scope>NUCLEOTIDE SEQUENCE</scope>
    <source>
        <strain evidence="1">U120</strain>
    </source>
</reference>
<comment type="caution">
    <text evidence="1">The sequence shown here is derived from an EMBL/GenBank/DDBJ whole genome shotgun (WGS) entry which is preliminary data.</text>
</comment>
<sequence length="404" mass="45380">MSVDWAERQRHTNRLVRALANYLFSQKAVTARQIYGLSKLAWITNSYEGESAAYIASTKIPALGDVIGADFSNSSLKQVAEVISRQYGDASLVDLVVGHSGFTNFYKAYRNSVLLWIEANIVKLVPLYRAAHAANSEEERLKIVKSMAGLPGIPKANHPEQLMKPEYFLTPAFFMLDPEIRFPLINGNEGVQNLLNTLEVADSGLVTQYRAMVALYGQGGIVDAADLDQVGRDLPDFLNTNKRNATKKLLEHKGTESDGELPLKDEADVEAIKKAGTITQRRVHNQLTNKLRVLLTKFTLLEGRSESCMFDVLVKNYDSDNNDLLIEVKSSVESAHVRMAIGQLFDYWYKLKGDEEPYLAVLLPERPTKEMSIFLEWLGVGLMWFQNERLCTTNKWLNPIACLS</sequence>
<keyword evidence="2" id="KW-1185">Reference proteome</keyword>
<evidence type="ECO:0000313" key="2">
    <source>
        <dbReference type="Proteomes" id="UP000601990"/>
    </source>
</evidence>
<accession>A0ABX1N7S4</accession>
<evidence type="ECO:0008006" key="3">
    <source>
        <dbReference type="Google" id="ProtNLM"/>
    </source>
</evidence>
<proteinExistence type="predicted"/>
<dbReference type="EMBL" id="WTVH01000065">
    <property type="protein sequence ID" value="NMF95343.1"/>
    <property type="molecule type" value="Genomic_DNA"/>
</dbReference>
<dbReference type="RefSeq" id="WP_169200533.1">
    <property type="nucleotide sequence ID" value="NZ_WTVH02000001.1"/>
</dbReference>
<dbReference type="Proteomes" id="UP000601990">
    <property type="component" value="Unassembled WGS sequence"/>
</dbReference>
<protein>
    <recommendedName>
        <fullName evidence="3">Protein NO VEIN C-terminal domain-containing protein</fullName>
    </recommendedName>
</protein>
<name>A0ABX1N7S4_9RHOO</name>
<evidence type="ECO:0000313" key="1">
    <source>
        <dbReference type="EMBL" id="NMF95343.1"/>
    </source>
</evidence>
<gene>
    <name evidence="1" type="ORF">GO608_18735</name>
</gene>
<organism evidence="1 2">
    <name type="scientific">Aromatoleum buckelii</name>
    <dbReference type="NCBI Taxonomy" id="200254"/>
    <lineage>
        <taxon>Bacteria</taxon>
        <taxon>Pseudomonadati</taxon>
        <taxon>Pseudomonadota</taxon>
        <taxon>Betaproteobacteria</taxon>
        <taxon>Rhodocyclales</taxon>
        <taxon>Rhodocyclaceae</taxon>
        <taxon>Aromatoleum</taxon>
    </lineage>
</organism>